<proteinExistence type="predicted"/>
<keyword evidence="2" id="KW-1185">Reference proteome</keyword>
<reference evidence="1" key="1">
    <citation type="submission" date="2009-04" db="EMBL/GenBank/DDBJ databases">
        <authorList>
            <person name="Weinstock G."/>
            <person name="Sodergren E."/>
            <person name="Clifton S."/>
            <person name="Fulton L."/>
            <person name="Fulton B."/>
            <person name="Courtney L."/>
            <person name="Fronick C."/>
            <person name="Harrison M."/>
            <person name="Strong C."/>
            <person name="Farmer C."/>
            <person name="Delahaunty K."/>
            <person name="Markovic C."/>
            <person name="Hall O."/>
            <person name="Minx P."/>
            <person name="Tomlinson C."/>
            <person name="Mitreva M."/>
            <person name="Nelson J."/>
            <person name="Hou S."/>
            <person name="Wollam A."/>
            <person name="Pepin K.H."/>
            <person name="Johnson M."/>
            <person name="Bhonagiri V."/>
            <person name="Nash W.E."/>
            <person name="Warren W."/>
            <person name="Chinwalla A."/>
            <person name="Mardis E.R."/>
            <person name="Wilson R.K."/>
        </authorList>
    </citation>
    <scope>NUCLEOTIDE SEQUENCE [LARGE SCALE GENOMIC DNA]</scope>
    <source>
        <strain evidence="1">DSM 14600</strain>
    </source>
</reference>
<name>C4G896_9FIRM</name>
<dbReference type="AlphaFoldDB" id="C4G896"/>
<accession>C4G896</accession>
<dbReference type="EMBL" id="ACIP02000001">
    <property type="protein sequence ID" value="EEP28717.1"/>
    <property type="molecule type" value="Genomic_DNA"/>
</dbReference>
<sequence length="48" mass="5628">MSISRIPGACGIAMIFKEEISVTGFRDPVEWPPYLLTVDMIWYQRVYF</sequence>
<evidence type="ECO:0000313" key="2">
    <source>
        <dbReference type="Proteomes" id="UP000003494"/>
    </source>
</evidence>
<evidence type="ECO:0000313" key="1">
    <source>
        <dbReference type="EMBL" id="EEP28717.1"/>
    </source>
</evidence>
<comment type="caution">
    <text evidence="1">The sequence shown here is derived from an EMBL/GenBank/DDBJ whole genome shotgun (WGS) entry which is preliminary data.</text>
</comment>
<dbReference type="Proteomes" id="UP000003494">
    <property type="component" value="Unassembled WGS sequence"/>
</dbReference>
<dbReference type="STRING" id="626523.GCWU000342_00058"/>
<protein>
    <submittedName>
        <fullName evidence="1">Uncharacterized protein</fullName>
    </submittedName>
</protein>
<dbReference type="HOGENOM" id="CLU_3157774_0_0_9"/>
<gene>
    <name evidence="1" type="ORF">GCWU000342_00058</name>
</gene>
<organism evidence="1 2">
    <name type="scientific">Shuttleworthella satelles DSM 14600</name>
    <dbReference type="NCBI Taxonomy" id="626523"/>
    <lineage>
        <taxon>Bacteria</taxon>
        <taxon>Bacillati</taxon>
        <taxon>Bacillota</taxon>
        <taxon>Clostridia</taxon>
        <taxon>Lachnospirales</taxon>
        <taxon>Lachnospiraceae</taxon>
        <taxon>Shuttleworthella</taxon>
    </lineage>
</organism>